<keyword evidence="8" id="KW-1185">Reference proteome</keyword>
<proteinExistence type="inferred from homology"/>
<dbReference type="PROSITE" id="PS00211">
    <property type="entry name" value="ABC_TRANSPORTER_1"/>
    <property type="match status" value="1"/>
</dbReference>
<evidence type="ECO:0000256" key="4">
    <source>
        <dbReference type="ARBA" id="ARBA00022741"/>
    </source>
</evidence>
<dbReference type="Proteomes" id="UP001258994">
    <property type="component" value="Chromosome"/>
</dbReference>
<dbReference type="Gene3D" id="3.40.50.300">
    <property type="entry name" value="P-loop containing nucleotide triphosphate hydrolases"/>
    <property type="match status" value="1"/>
</dbReference>
<dbReference type="PROSITE" id="PS50893">
    <property type="entry name" value="ABC_TRANSPORTER_2"/>
    <property type="match status" value="1"/>
</dbReference>
<dbReference type="PANTHER" id="PTHR42711:SF5">
    <property type="entry name" value="ABC TRANSPORTER ATP-BINDING PROTEIN NATA"/>
    <property type="match status" value="1"/>
</dbReference>
<reference evidence="8" key="1">
    <citation type="submission" date="2023-09" db="EMBL/GenBank/DDBJ databases">
        <authorList>
            <person name="Li S."/>
            <person name="Li X."/>
            <person name="Zhang C."/>
            <person name="Zhao Z."/>
        </authorList>
    </citation>
    <scope>NUCLEOTIDE SEQUENCE [LARGE SCALE GENOMIC DNA]</scope>
    <source>
        <strain evidence="8">SQ149</strain>
    </source>
</reference>
<evidence type="ECO:0000256" key="3">
    <source>
        <dbReference type="ARBA" id="ARBA00022458"/>
    </source>
</evidence>
<sequence length="303" mass="33422">MSALIEVSGVHKFFGDKHALNNVEFVINKGEPIALVGPNGAGKTTLLSILCGYIKPSSGKVSVFGDEPGKRGNLSRLAALPQDAQLDPRFSIAKQLTFYAQLQGFTKQQAKLEAQRTLKLVGLEDSINEKPSALSHGMRKRVTIAQALIGDAEIVILDEATAGLDPHNAREIRSLVAELSSQTTFILSSHDLSELERLCNRVLYLDNGCLQQHHTLTNSVDTHFITLRMSKQHDDLIPALKGLAQVTQVINSQDKEYLISFEVSEGDVALDIQILQLCHQNGWLYRQLINGKTLENQLFNQSE</sequence>
<dbReference type="InterPro" id="IPR050763">
    <property type="entry name" value="ABC_transporter_ATP-binding"/>
</dbReference>
<comment type="similarity">
    <text evidence="1">Belongs to the ABC transporter superfamily.</text>
</comment>
<accession>A0ABY9TPR4</accession>
<dbReference type="InterPro" id="IPR027417">
    <property type="entry name" value="P-loop_NTPase"/>
</dbReference>
<dbReference type="GO" id="GO:0005524">
    <property type="term" value="F:ATP binding"/>
    <property type="evidence" value="ECO:0007669"/>
    <property type="project" value="UniProtKB-KW"/>
</dbReference>
<keyword evidence="2" id="KW-0813">Transport</keyword>
<evidence type="ECO:0000313" key="8">
    <source>
        <dbReference type="Proteomes" id="UP001258994"/>
    </source>
</evidence>
<keyword evidence="4" id="KW-0547">Nucleotide-binding</keyword>
<feature type="domain" description="ABC transporter" evidence="6">
    <location>
        <begin position="5"/>
        <end position="232"/>
    </location>
</feature>
<gene>
    <name evidence="7" type="ORF">RGQ13_11270</name>
</gene>
<dbReference type="PANTHER" id="PTHR42711">
    <property type="entry name" value="ABC TRANSPORTER ATP-BINDING PROTEIN"/>
    <property type="match status" value="1"/>
</dbReference>
<dbReference type="InterPro" id="IPR003593">
    <property type="entry name" value="AAA+_ATPase"/>
</dbReference>
<evidence type="ECO:0000259" key="6">
    <source>
        <dbReference type="PROSITE" id="PS50893"/>
    </source>
</evidence>
<evidence type="ECO:0000256" key="2">
    <source>
        <dbReference type="ARBA" id="ARBA00022448"/>
    </source>
</evidence>
<keyword evidence="5 7" id="KW-0067">ATP-binding</keyword>
<dbReference type="SUPFAM" id="SSF52540">
    <property type="entry name" value="P-loop containing nucleoside triphosphate hydrolases"/>
    <property type="match status" value="1"/>
</dbReference>
<organism evidence="7 8">
    <name type="scientific">Thalassotalea psychrophila</name>
    <dbReference type="NCBI Taxonomy" id="3065647"/>
    <lineage>
        <taxon>Bacteria</taxon>
        <taxon>Pseudomonadati</taxon>
        <taxon>Pseudomonadota</taxon>
        <taxon>Gammaproteobacteria</taxon>
        <taxon>Alteromonadales</taxon>
        <taxon>Colwelliaceae</taxon>
        <taxon>Thalassotalea</taxon>
    </lineage>
</organism>
<keyword evidence="3" id="KW-0536">Nodulation</keyword>
<name>A0ABY9TPR4_9GAMM</name>
<evidence type="ECO:0000256" key="1">
    <source>
        <dbReference type="ARBA" id="ARBA00005417"/>
    </source>
</evidence>
<protein>
    <submittedName>
        <fullName evidence="7">ABC transporter ATP-binding protein</fullName>
    </submittedName>
</protein>
<dbReference type="Pfam" id="PF00005">
    <property type="entry name" value="ABC_tran"/>
    <property type="match status" value="1"/>
</dbReference>
<dbReference type="InterPro" id="IPR017871">
    <property type="entry name" value="ABC_transporter-like_CS"/>
</dbReference>
<dbReference type="EMBL" id="CP134145">
    <property type="protein sequence ID" value="WNC70710.1"/>
    <property type="molecule type" value="Genomic_DNA"/>
</dbReference>
<dbReference type="SMART" id="SM00382">
    <property type="entry name" value="AAA"/>
    <property type="match status" value="1"/>
</dbReference>
<dbReference type="InterPro" id="IPR003439">
    <property type="entry name" value="ABC_transporter-like_ATP-bd"/>
</dbReference>
<evidence type="ECO:0000313" key="7">
    <source>
        <dbReference type="EMBL" id="WNC70710.1"/>
    </source>
</evidence>
<evidence type="ECO:0000256" key="5">
    <source>
        <dbReference type="ARBA" id="ARBA00022840"/>
    </source>
</evidence>
<dbReference type="RefSeq" id="WP_348389849.1">
    <property type="nucleotide sequence ID" value="NZ_CP134145.1"/>
</dbReference>